<protein>
    <recommendedName>
        <fullName evidence="2">Zn(2)-C6 fungal-type domain-containing protein</fullName>
    </recommendedName>
</protein>
<organism evidence="3 4">
    <name type="scientific">Maudiozyma exigua</name>
    <name type="common">Yeast</name>
    <name type="synonym">Kazachstania exigua</name>
    <dbReference type="NCBI Taxonomy" id="34358"/>
    <lineage>
        <taxon>Eukaryota</taxon>
        <taxon>Fungi</taxon>
        <taxon>Dikarya</taxon>
        <taxon>Ascomycota</taxon>
        <taxon>Saccharomycotina</taxon>
        <taxon>Saccharomycetes</taxon>
        <taxon>Saccharomycetales</taxon>
        <taxon>Saccharomycetaceae</taxon>
        <taxon>Maudiozyma</taxon>
    </lineage>
</organism>
<dbReference type="GO" id="GO:0001228">
    <property type="term" value="F:DNA-binding transcription activator activity, RNA polymerase II-specific"/>
    <property type="evidence" value="ECO:0007669"/>
    <property type="project" value="TreeGrafter"/>
</dbReference>
<feature type="compositionally biased region" description="Polar residues" evidence="1">
    <location>
        <begin position="15"/>
        <end position="29"/>
    </location>
</feature>
<sequence length="481" mass="51040">MSNINNNSNNITNPIDIQNTTNEKQQTNKKYVRREKIVELIEVDGKKVSKTSTGKRKFHNKSKNGCLNCKRRRVKCDEGKPICTKCIHMKLDCVYKPITTTDDENSIIISRPGSAASSSNGNNLDVNGIKGTNSLSTVAAAAAGTTAAAANSGSISSANNNNNNNNNITGSAGSDNNINIKPQQDKRITITKYMHRRPDGTLEPDTSIMNNPAVINNNLKENDKPNKPRKITKKKSETNLTSMNRLNGSLPSKKKTKKNNITKSTPVKVEPVSKLNGLGPLSGLASLLSKNGLSGADPEQLMAAAATHFPGIMASIMSPGGQIPNVGMIPSLAASALGQNGNVNNLQHLAGLVNGTNITTPATNGNNVPDSNNVINHHTPQNSTVSGPNNATTSQYDINNGIPFSPGIGLSGLPSRHDSNLQQPTHATSNLSDNLLNSNNNNIGTTATTLHPPVVNNGLNFMGQSSLSTIANDMNNNYNSM</sequence>
<feature type="domain" description="Zn(2)-C6 fungal-type" evidence="2">
    <location>
        <begin position="65"/>
        <end position="95"/>
    </location>
</feature>
<dbReference type="PROSITE" id="PS50048">
    <property type="entry name" value="ZN2_CY6_FUNGAL_2"/>
    <property type="match status" value="1"/>
</dbReference>
<dbReference type="OrthoDB" id="415590at2759"/>
<dbReference type="InterPro" id="IPR053157">
    <property type="entry name" value="Sterol_Uptake_Regulator"/>
</dbReference>
<feature type="region of interest" description="Disordered" evidence="1">
    <location>
        <begin position="416"/>
        <end position="436"/>
    </location>
</feature>
<dbReference type="PANTHER" id="PTHR47784">
    <property type="entry name" value="STEROL UPTAKE CONTROL PROTEIN 2"/>
    <property type="match status" value="1"/>
</dbReference>
<feature type="compositionally biased region" description="Polar residues" evidence="1">
    <location>
        <begin position="238"/>
        <end position="250"/>
    </location>
</feature>
<name>A0A9P6VTT6_MAUEX</name>
<feature type="non-terminal residue" evidence="3">
    <location>
        <position position="481"/>
    </location>
</feature>
<proteinExistence type="predicted"/>
<comment type="caution">
    <text evidence="3">The sequence shown here is derived from an EMBL/GenBank/DDBJ whole genome shotgun (WGS) entry which is preliminary data.</text>
</comment>
<dbReference type="PANTHER" id="PTHR47784:SF5">
    <property type="entry name" value="STEROL UPTAKE CONTROL PROTEIN 2"/>
    <property type="match status" value="1"/>
</dbReference>
<dbReference type="Pfam" id="PF00172">
    <property type="entry name" value="Zn_clus"/>
    <property type="match status" value="1"/>
</dbReference>
<feature type="compositionally biased region" description="Low complexity" evidence="1">
    <location>
        <begin position="152"/>
        <end position="174"/>
    </location>
</feature>
<dbReference type="CDD" id="cd00067">
    <property type="entry name" value="GAL4"/>
    <property type="match status" value="1"/>
</dbReference>
<accession>A0A9P6VTT6</accession>
<evidence type="ECO:0000256" key="1">
    <source>
        <dbReference type="SAM" id="MobiDB-lite"/>
    </source>
</evidence>
<dbReference type="EMBL" id="PUHR01000293">
    <property type="protein sequence ID" value="KAG0655536.1"/>
    <property type="molecule type" value="Genomic_DNA"/>
</dbReference>
<feature type="region of interest" description="Disordered" evidence="1">
    <location>
        <begin position="152"/>
        <end position="180"/>
    </location>
</feature>
<dbReference type="Gene3D" id="4.10.240.10">
    <property type="entry name" value="Zn(2)-C6 fungal-type DNA-binding domain"/>
    <property type="match status" value="1"/>
</dbReference>
<dbReference type="SMART" id="SM00066">
    <property type="entry name" value="GAL4"/>
    <property type="match status" value="1"/>
</dbReference>
<dbReference type="Proteomes" id="UP000750334">
    <property type="component" value="Unassembled WGS sequence"/>
</dbReference>
<evidence type="ECO:0000259" key="2">
    <source>
        <dbReference type="PROSITE" id="PS50048"/>
    </source>
</evidence>
<dbReference type="InterPro" id="IPR036864">
    <property type="entry name" value="Zn2-C6_fun-type_DNA-bd_sf"/>
</dbReference>
<feature type="compositionally biased region" description="Low complexity" evidence="1">
    <location>
        <begin position="1"/>
        <end position="13"/>
    </location>
</feature>
<dbReference type="AlphaFoldDB" id="A0A9P6VTT6"/>
<evidence type="ECO:0000313" key="3">
    <source>
        <dbReference type="EMBL" id="KAG0655536.1"/>
    </source>
</evidence>
<gene>
    <name evidence="3" type="ORF">C6P45_002976</name>
</gene>
<feature type="region of interest" description="Disordered" evidence="1">
    <location>
        <begin position="1"/>
        <end position="29"/>
    </location>
</feature>
<keyword evidence="4" id="KW-1185">Reference proteome</keyword>
<feature type="region of interest" description="Disordered" evidence="1">
    <location>
        <begin position="216"/>
        <end position="261"/>
    </location>
</feature>
<dbReference type="PROSITE" id="PS00463">
    <property type="entry name" value="ZN2_CY6_FUNGAL_1"/>
    <property type="match status" value="1"/>
</dbReference>
<evidence type="ECO:0000313" key="4">
    <source>
        <dbReference type="Proteomes" id="UP000750334"/>
    </source>
</evidence>
<dbReference type="SUPFAM" id="SSF57701">
    <property type="entry name" value="Zn2/Cys6 DNA-binding domain"/>
    <property type="match status" value="1"/>
</dbReference>
<reference evidence="3 4" key="1">
    <citation type="submission" date="2020-11" db="EMBL/GenBank/DDBJ databases">
        <title>Kefir isolates.</title>
        <authorList>
            <person name="Marcisauskas S."/>
            <person name="Kim Y."/>
            <person name="Blasche S."/>
        </authorList>
    </citation>
    <scope>NUCLEOTIDE SEQUENCE [LARGE SCALE GENOMIC DNA]</scope>
    <source>
        <strain evidence="3 4">OG2</strain>
    </source>
</reference>
<dbReference type="InterPro" id="IPR001138">
    <property type="entry name" value="Zn2Cys6_DnaBD"/>
</dbReference>
<dbReference type="GO" id="GO:0008270">
    <property type="term" value="F:zinc ion binding"/>
    <property type="evidence" value="ECO:0007669"/>
    <property type="project" value="InterPro"/>
</dbReference>